<feature type="transmembrane region" description="Helical" evidence="7">
    <location>
        <begin position="63"/>
        <end position="85"/>
    </location>
</feature>
<evidence type="ECO:0000256" key="2">
    <source>
        <dbReference type="ARBA" id="ARBA00004656"/>
    </source>
</evidence>
<reference evidence="8" key="1">
    <citation type="submission" date="2023-03" db="EMBL/GenBank/DDBJ databases">
        <authorList>
            <person name="Steffen K."/>
            <person name="Cardenas P."/>
        </authorList>
    </citation>
    <scope>NUCLEOTIDE SEQUENCE</scope>
</reference>
<feature type="transmembrane region" description="Helical" evidence="7">
    <location>
        <begin position="293"/>
        <end position="319"/>
    </location>
</feature>
<evidence type="ECO:0000256" key="3">
    <source>
        <dbReference type="ARBA" id="ARBA00022692"/>
    </source>
</evidence>
<proteinExistence type="predicted"/>
<comment type="subcellular location">
    <subcellularLocation>
        <location evidence="1">Endomembrane system</location>
        <topology evidence="1">Multi-pass membrane protein</topology>
    </subcellularLocation>
    <subcellularLocation>
        <location evidence="2">Lysosome membrane</location>
    </subcellularLocation>
</comment>
<dbReference type="GO" id="GO:1904263">
    <property type="term" value="P:positive regulation of TORC1 signaling"/>
    <property type="evidence" value="ECO:0007669"/>
    <property type="project" value="TreeGrafter"/>
</dbReference>
<keyword evidence="6" id="KW-0458">Lysosome</keyword>
<evidence type="ECO:0000256" key="6">
    <source>
        <dbReference type="ARBA" id="ARBA00023228"/>
    </source>
</evidence>
<keyword evidence="9" id="KW-1185">Reference proteome</keyword>
<dbReference type="PANTHER" id="PTHR15146:SF3">
    <property type="entry name" value="THH1_TOM1_TOM3 DOMAIN-CONTAINING PROTEIN"/>
    <property type="match status" value="1"/>
</dbReference>
<feature type="transmembrane region" description="Helical" evidence="7">
    <location>
        <begin position="425"/>
        <end position="444"/>
    </location>
</feature>
<evidence type="ECO:0000256" key="7">
    <source>
        <dbReference type="SAM" id="Phobius"/>
    </source>
</evidence>
<keyword evidence="4 7" id="KW-1133">Transmembrane helix</keyword>
<keyword evidence="5 7" id="KW-0472">Membrane</keyword>
<evidence type="ECO:0000256" key="5">
    <source>
        <dbReference type="ARBA" id="ARBA00023136"/>
    </source>
</evidence>
<feature type="transmembrane region" description="Helical" evidence="7">
    <location>
        <begin position="97"/>
        <end position="122"/>
    </location>
</feature>
<dbReference type="AlphaFoldDB" id="A0AA35WFS8"/>
<sequence>MMEEATISPTANEKTVSIATVEPSIHLAVTGTVTFFVGLLFFLVYLQLCMVIYYGYRLLSYQTILLFDILLWAALRLTLYSFYFYHCCELVGRLSLFFTWLLVAFPSALQFITLGILVHYFGENLYRVYERRKEMSSLTPPYKRLMSYRVFGWLVWLGSILLYLLCNIVFSVLIHLNSLRDSDGNPNQYLVVLRVVTLDGLFLLMGITLAVCMFIMYATKLGKDVLEAHNLNKWKPVTFSCVLFLLFVSRAIYDLISVTITVVNKEEMHAYGFGSSWMATDMADYEFKRKYGYVSYLSILFLWEVIPTYAIVIFFRVAFPFSTCRKLSPCTVCRKKTTNSAAQRRHFFDNPARYDAETEDIIQRSSQLAIPNLSGPVNFSPSRAGYGSTSGYLYSAPSKYSTNNAPSQSYMPGTTPPQIVHYQSFIPSMILVCHYVVCVCVHFVSLSPPVILF</sequence>
<dbReference type="GO" id="GO:0012505">
    <property type="term" value="C:endomembrane system"/>
    <property type="evidence" value="ECO:0007669"/>
    <property type="project" value="UniProtKB-SubCell"/>
</dbReference>
<accession>A0AA35WFS8</accession>
<gene>
    <name evidence="8" type="ORF">GBAR_LOCUS11389</name>
</gene>
<name>A0AA35WFS8_GEOBA</name>
<evidence type="ECO:0000313" key="8">
    <source>
        <dbReference type="EMBL" id="CAI8018834.1"/>
    </source>
</evidence>
<feature type="transmembrane region" description="Helical" evidence="7">
    <location>
        <begin position="239"/>
        <end position="263"/>
    </location>
</feature>
<comment type="caution">
    <text evidence="8">The sequence shown here is derived from an EMBL/GenBank/DDBJ whole genome shotgun (WGS) entry which is preliminary data.</text>
</comment>
<evidence type="ECO:0000256" key="1">
    <source>
        <dbReference type="ARBA" id="ARBA00004127"/>
    </source>
</evidence>
<dbReference type="EMBL" id="CASHTH010001711">
    <property type="protein sequence ID" value="CAI8018834.1"/>
    <property type="molecule type" value="Genomic_DNA"/>
</dbReference>
<organism evidence="8 9">
    <name type="scientific">Geodia barretti</name>
    <name type="common">Barrett's horny sponge</name>
    <dbReference type="NCBI Taxonomy" id="519541"/>
    <lineage>
        <taxon>Eukaryota</taxon>
        <taxon>Metazoa</taxon>
        <taxon>Porifera</taxon>
        <taxon>Demospongiae</taxon>
        <taxon>Heteroscleromorpha</taxon>
        <taxon>Tetractinellida</taxon>
        <taxon>Astrophorina</taxon>
        <taxon>Geodiidae</taxon>
        <taxon>Geodia</taxon>
    </lineage>
</organism>
<feature type="transmembrane region" description="Helical" evidence="7">
    <location>
        <begin position="33"/>
        <end position="56"/>
    </location>
</feature>
<evidence type="ECO:0000256" key="4">
    <source>
        <dbReference type="ARBA" id="ARBA00022989"/>
    </source>
</evidence>
<dbReference type="InterPro" id="IPR029723">
    <property type="entry name" value="GPR137"/>
</dbReference>
<feature type="transmembrane region" description="Helical" evidence="7">
    <location>
        <begin position="196"/>
        <end position="218"/>
    </location>
</feature>
<evidence type="ECO:0000313" key="9">
    <source>
        <dbReference type="Proteomes" id="UP001174909"/>
    </source>
</evidence>
<protein>
    <submittedName>
        <fullName evidence="8">Integral membrane protein GPR137B</fullName>
    </submittedName>
</protein>
<feature type="transmembrane region" description="Helical" evidence="7">
    <location>
        <begin position="153"/>
        <end position="176"/>
    </location>
</feature>
<dbReference type="GO" id="GO:0005765">
    <property type="term" value="C:lysosomal membrane"/>
    <property type="evidence" value="ECO:0007669"/>
    <property type="project" value="UniProtKB-SubCell"/>
</dbReference>
<dbReference type="Proteomes" id="UP001174909">
    <property type="component" value="Unassembled WGS sequence"/>
</dbReference>
<dbReference type="PANTHER" id="PTHR15146">
    <property type="entry name" value="INTEGRAL MEMBRANE PROTEIN GPR137"/>
    <property type="match status" value="1"/>
</dbReference>
<keyword evidence="3 7" id="KW-0812">Transmembrane</keyword>